<dbReference type="Pfam" id="PF02366">
    <property type="entry name" value="PMT"/>
    <property type="match status" value="1"/>
</dbReference>
<keyword evidence="3" id="KW-0328">Glycosyltransferase</keyword>
<name>A0A2M7BAN6_9BACT</name>
<feature type="transmembrane region" description="Helical" evidence="8">
    <location>
        <begin position="124"/>
        <end position="142"/>
    </location>
</feature>
<dbReference type="GO" id="GO:0016763">
    <property type="term" value="F:pentosyltransferase activity"/>
    <property type="evidence" value="ECO:0007669"/>
    <property type="project" value="TreeGrafter"/>
</dbReference>
<dbReference type="GO" id="GO:0009103">
    <property type="term" value="P:lipopolysaccharide biosynthetic process"/>
    <property type="evidence" value="ECO:0007669"/>
    <property type="project" value="UniProtKB-ARBA"/>
</dbReference>
<keyword evidence="2" id="KW-1003">Cell membrane</keyword>
<dbReference type="GO" id="GO:0000030">
    <property type="term" value="F:mannosyltransferase activity"/>
    <property type="evidence" value="ECO:0007669"/>
    <property type="project" value="InterPro"/>
</dbReference>
<evidence type="ECO:0000313" key="10">
    <source>
        <dbReference type="EMBL" id="PIV00181.1"/>
    </source>
</evidence>
<dbReference type="PANTHER" id="PTHR33908:SF11">
    <property type="entry name" value="MEMBRANE PROTEIN"/>
    <property type="match status" value="1"/>
</dbReference>
<evidence type="ECO:0000259" key="9">
    <source>
        <dbReference type="Pfam" id="PF02366"/>
    </source>
</evidence>
<dbReference type="InterPro" id="IPR050297">
    <property type="entry name" value="LipidA_mod_glycosyltrf_83"/>
</dbReference>
<feature type="transmembrane region" description="Helical" evidence="8">
    <location>
        <begin position="302"/>
        <end position="321"/>
    </location>
</feature>
<proteinExistence type="predicted"/>
<evidence type="ECO:0000256" key="8">
    <source>
        <dbReference type="SAM" id="Phobius"/>
    </source>
</evidence>
<dbReference type="AlphaFoldDB" id="A0A2M7BAN6"/>
<evidence type="ECO:0000256" key="7">
    <source>
        <dbReference type="ARBA" id="ARBA00023136"/>
    </source>
</evidence>
<evidence type="ECO:0000313" key="11">
    <source>
        <dbReference type="Proteomes" id="UP000229631"/>
    </source>
</evidence>
<dbReference type="InterPro" id="IPR003342">
    <property type="entry name" value="ArnT-like_N"/>
</dbReference>
<protein>
    <recommendedName>
        <fullName evidence="9">ArnT-like N-terminal domain-containing protein</fullName>
    </recommendedName>
</protein>
<feature type="transmembrane region" description="Helical" evidence="8">
    <location>
        <begin position="172"/>
        <end position="204"/>
    </location>
</feature>
<evidence type="ECO:0000256" key="4">
    <source>
        <dbReference type="ARBA" id="ARBA00022679"/>
    </source>
</evidence>
<keyword evidence="6 8" id="KW-1133">Transmembrane helix</keyword>
<feature type="transmembrane region" description="Helical" evidence="8">
    <location>
        <begin position="333"/>
        <end position="351"/>
    </location>
</feature>
<evidence type="ECO:0000256" key="2">
    <source>
        <dbReference type="ARBA" id="ARBA00022475"/>
    </source>
</evidence>
<feature type="transmembrane region" description="Helical" evidence="8">
    <location>
        <begin position="20"/>
        <end position="36"/>
    </location>
</feature>
<dbReference type="GO" id="GO:0005886">
    <property type="term" value="C:plasma membrane"/>
    <property type="evidence" value="ECO:0007669"/>
    <property type="project" value="UniProtKB-SubCell"/>
</dbReference>
<dbReference type="GO" id="GO:0006493">
    <property type="term" value="P:protein O-linked glycosylation"/>
    <property type="evidence" value="ECO:0007669"/>
    <property type="project" value="InterPro"/>
</dbReference>
<dbReference type="PANTHER" id="PTHR33908">
    <property type="entry name" value="MANNOSYLTRANSFERASE YKCB-RELATED"/>
    <property type="match status" value="1"/>
</dbReference>
<comment type="caution">
    <text evidence="10">The sequence shown here is derived from an EMBL/GenBank/DDBJ whole genome shotgun (WGS) entry which is preliminary data.</text>
</comment>
<feature type="transmembrane region" description="Helical" evidence="8">
    <location>
        <begin position="224"/>
        <end position="248"/>
    </location>
</feature>
<keyword evidence="7 8" id="KW-0472">Membrane</keyword>
<accession>A0A2M7BAN6</accession>
<dbReference type="Proteomes" id="UP000229631">
    <property type="component" value="Unassembled WGS sequence"/>
</dbReference>
<sequence length="518" mass="59621">MVADKINKIKKWIKENKFEFWSIAAVVAVSLFLRLFRISSYMTFLGDEGRDALVWLRMTHGKFTLIGPTTSIGNMYLGPLYYYLMLPFYILLGTVGPSVGVALFAGTTTFLLWLFGRQWFSEKVGLLSAFLYAISPVAIILSRSSWNPNVMPFFALLTIWGVWQFWQKSRYWWLFLVGITLSFAVQSHYLGLLLAGGVFIFWIIKFIGLFKTKNLPAGRQGKDLPRFLLMSGLCVLVFVSLTILPLVWFDLRHNFINYQSFYKFFSERQTTVNLKPYKAIPQVWPLWQNLVTRLLTGKDEKAGLWIALVFALGTVTLTASVLRKEKNKKNPALVLTVVFLLTGLLGMGLYKQHIYDHYFGFLFPVIFLLAGIILEKVWLLYKVGKIVSILLFIFLVTLSVVESPLKYSPNNQMNRTAVVDKKIIDESMGKPFNLGMIAKQNYDAGYRYFLEKWGKKAVDIDAQKIKETITEQLFVVCEDKECQPLGHPQAEIANFGWSKISDQWEFPWGTKLFKLIRF</sequence>
<evidence type="ECO:0000256" key="5">
    <source>
        <dbReference type="ARBA" id="ARBA00022692"/>
    </source>
</evidence>
<keyword evidence="5 8" id="KW-0812">Transmembrane</keyword>
<evidence type="ECO:0000256" key="3">
    <source>
        <dbReference type="ARBA" id="ARBA00022676"/>
    </source>
</evidence>
<dbReference type="EMBL" id="PEVC01000061">
    <property type="protein sequence ID" value="PIV00181.1"/>
    <property type="molecule type" value="Genomic_DNA"/>
</dbReference>
<feature type="transmembrane region" description="Helical" evidence="8">
    <location>
        <begin position="80"/>
        <end position="104"/>
    </location>
</feature>
<comment type="subcellular location">
    <subcellularLocation>
        <location evidence="1">Cell membrane</location>
        <topology evidence="1">Multi-pass membrane protein</topology>
    </subcellularLocation>
</comment>
<feature type="domain" description="ArnT-like N-terminal" evidence="9">
    <location>
        <begin position="103"/>
        <end position="244"/>
    </location>
</feature>
<reference evidence="11" key="1">
    <citation type="submission" date="2017-09" db="EMBL/GenBank/DDBJ databases">
        <title>Depth-based differentiation of microbial function through sediment-hosted aquifers and enrichment of novel symbionts in the deep terrestrial subsurface.</title>
        <authorList>
            <person name="Probst A.J."/>
            <person name="Ladd B."/>
            <person name="Jarett J.K."/>
            <person name="Geller-Mcgrath D.E."/>
            <person name="Sieber C.M.K."/>
            <person name="Emerson J.B."/>
            <person name="Anantharaman K."/>
            <person name="Thomas B.C."/>
            <person name="Malmstrom R."/>
            <person name="Stieglmeier M."/>
            <person name="Klingl A."/>
            <person name="Woyke T."/>
            <person name="Ryan C.M."/>
            <person name="Banfield J.F."/>
        </authorList>
    </citation>
    <scope>NUCLEOTIDE SEQUENCE [LARGE SCALE GENOMIC DNA]</scope>
</reference>
<feature type="transmembrane region" description="Helical" evidence="8">
    <location>
        <begin position="386"/>
        <end position="405"/>
    </location>
</feature>
<feature type="transmembrane region" description="Helical" evidence="8">
    <location>
        <begin position="149"/>
        <end position="166"/>
    </location>
</feature>
<evidence type="ECO:0000256" key="6">
    <source>
        <dbReference type="ARBA" id="ARBA00022989"/>
    </source>
</evidence>
<feature type="transmembrane region" description="Helical" evidence="8">
    <location>
        <begin position="357"/>
        <end position="374"/>
    </location>
</feature>
<organism evidence="10 11">
    <name type="scientific">Candidatus Shapirobacteria bacterium CG03_land_8_20_14_0_80_39_12</name>
    <dbReference type="NCBI Taxonomy" id="1974879"/>
    <lineage>
        <taxon>Bacteria</taxon>
        <taxon>Candidatus Shapironibacteriota</taxon>
    </lineage>
</organism>
<keyword evidence="4" id="KW-0808">Transferase</keyword>
<gene>
    <name evidence="10" type="ORF">COS54_03580</name>
</gene>
<evidence type="ECO:0000256" key="1">
    <source>
        <dbReference type="ARBA" id="ARBA00004651"/>
    </source>
</evidence>